<dbReference type="SUPFAM" id="SSF48452">
    <property type="entry name" value="TPR-like"/>
    <property type="match status" value="1"/>
</dbReference>
<dbReference type="Proteomes" id="UP000268553">
    <property type="component" value="Unassembled WGS sequence"/>
</dbReference>
<name>A0A3R8R532_9SPHN</name>
<dbReference type="OrthoDB" id="92543at2"/>
<keyword evidence="3" id="KW-1185">Reference proteome</keyword>
<dbReference type="AlphaFoldDB" id="A0A3R8R532"/>
<gene>
    <name evidence="2" type="ORF">D7D48_04445</name>
</gene>
<evidence type="ECO:0000256" key="1">
    <source>
        <dbReference type="PROSITE-ProRule" id="PRU00339"/>
    </source>
</evidence>
<feature type="repeat" description="TPR" evidence="1">
    <location>
        <begin position="97"/>
        <end position="130"/>
    </location>
</feature>
<comment type="caution">
    <text evidence="2">The sequence shown here is derived from an EMBL/GenBank/DDBJ whole genome shotgun (WGS) entry which is preliminary data.</text>
</comment>
<evidence type="ECO:0000313" key="2">
    <source>
        <dbReference type="EMBL" id="RRQ52125.1"/>
    </source>
</evidence>
<reference evidence="2 3" key="1">
    <citation type="submission" date="2018-12" db="EMBL/GenBank/DDBJ databases">
        <authorList>
            <person name="Kim S.-J."/>
            <person name="Jung G.-Y."/>
        </authorList>
    </citation>
    <scope>NUCLEOTIDE SEQUENCE [LARGE SCALE GENOMIC DNA]</scope>
    <source>
        <strain evidence="2 3">03SU3-P</strain>
    </source>
</reference>
<dbReference type="InterPro" id="IPR019734">
    <property type="entry name" value="TPR_rpt"/>
</dbReference>
<dbReference type="Gene3D" id="1.25.40.10">
    <property type="entry name" value="Tetratricopeptide repeat domain"/>
    <property type="match status" value="1"/>
</dbReference>
<organism evidence="2 3">
    <name type="scientific">Sphingorhabdus wooponensis</name>
    <dbReference type="NCBI Taxonomy" id="940136"/>
    <lineage>
        <taxon>Bacteria</taxon>
        <taxon>Pseudomonadati</taxon>
        <taxon>Pseudomonadota</taxon>
        <taxon>Alphaproteobacteria</taxon>
        <taxon>Sphingomonadales</taxon>
        <taxon>Sphingomonadaceae</taxon>
        <taxon>Sphingorhabdus</taxon>
    </lineage>
</organism>
<protein>
    <submittedName>
        <fullName evidence="2">Tetratricopeptide repeat protein</fullName>
    </submittedName>
</protein>
<evidence type="ECO:0000313" key="3">
    <source>
        <dbReference type="Proteomes" id="UP000268553"/>
    </source>
</evidence>
<accession>A0A3R8R532</accession>
<proteinExistence type="predicted"/>
<sequence>MTIFRFLKNGKYITNILQWCHISVTFKGEMRRDAMKLKVIGALIATLVGGTSYAQEPATSEVVYPVGSIGYEALVRGDNERAITDILGSEKISRHDPAKLLNLGRAYARTGRTEEAATLFKAALHSRDNVELVLADGRVMNSKDAAKMAYAGLQTRMASR</sequence>
<dbReference type="InterPro" id="IPR011990">
    <property type="entry name" value="TPR-like_helical_dom_sf"/>
</dbReference>
<dbReference type="EMBL" id="RWJI01000001">
    <property type="protein sequence ID" value="RRQ52125.1"/>
    <property type="molecule type" value="Genomic_DNA"/>
</dbReference>
<keyword evidence="1" id="KW-0802">TPR repeat</keyword>
<dbReference type="PROSITE" id="PS50005">
    <property type="entry name" value="TPR"/>
    <property type="match status" value="1"/>
</dbReference>